<reference evidence="1" key="1">
    <citation type="submission" date="2016-07" db="EMBL/GenBank/DDBJ databases">
        <authorList>
            <person name="Bretaudeau A."/>
        </authorList>
    </citation>
    <scope>NUCLEOTIDE SEQUENCE</scope>
    <source>
        <strain evidence="1">Rice</strain>
        <tissue evidence="1">Whole body</tissue>
    </source>
</reference>
<name>A0A2H1W8W5_SPOFR</name>
<accession>A0A2H1W8W5</accession>
<dbReference type="AlphaFoldDB" id="A0A2H1W8W5"/>
<organism evidence="1">
    <name type="scientific">Spodoptera frugiperda</name>
    <name type="common">Fall armyworm</name>
    <dbReference type="NCBI Taxonomy" id="7108"/>
    <lineage>
        <taxon>Eukaryota</taxon>
        <taxon>Metazoa</taxon>
        <taxon>Ecdysozoa</taxon>
        <taxon>Arthropoda</taxon>
        <taxon>Hexapoda</taxon>
        <taxon>Insecta</taxon>
        <taxon>Pterygota</taxon>
        <taxon>Neoptera</taxon>
        <taxon>Endopterygota</taxon>
        <taxon>Lepidoptera</taxon>
        <taxon>Glossata</taxon>
        <taxon>Ditrysia</taxon>
        <taxon>Noctuoidea</taxon>
        <taxon>Noctuidae</taxon>
        <taxon>Amphipyrinae</taxon>
        <taxon>Spodoptera</taxon>
    </lineage>
</organism>
<dbReference type="EMBL" id="ODYU01006961">
    <property type="protein sequence ID" value="SOQ49282.1"/>
    <property type="molecule type" value="Genomic_DNA"/>
</dbReference>
<evidence type="ECO:0000313" key="1">
    <source>
        <dbReference type="EMBL" id="SOQ49282.1"/>
    </source>
</evidence>
<gene>
    <name evidence="1" type="ORF">SFRICE_037028</name>
</gene>
<sequence length="42" mass="4673">MAATVATGRCSDYTTFDMMAVWLVDNSRLQKKPAAPDRVELL</sequence>
<protein>
    <submittedName>
        <fullName evidence="1">SFRICE_037028</fullName>
    </submittedName>
</protein>
<proteinExistence type="predicted"/>